<feature type="compositionally biased region" description="Basic and acidic residues" evidence="2">
    <location>
        <begin position="23"/>
        <end position="32"/>
    </location>
</feature>
<evidence type="ECO:0000256" key="1">
    <source>
        <dbReference type="ARBA" id="ARBA00038158"/>
    </source>
</evidence>
<organism evidence="3 4">
    <name type="scientific">Cladobotryum mycophilum</name>
    <dbReference type="NCBI Taxonomy" id="491253"/>
    <lineage>
        <taxon>Eukaryota</taxon>
        <taxon>Fungi</taxon>
        <taxon>Dikarya</taxon>
        <taxon>Ascomycota</taxon>
        <taxon>Pezizomycotina</taxon>
        <taxon>Sordariomycetes</taxon>
        <taxon>Hypocreomycetidae</taxon>
        <taxon>Hypocreales</taxon>
        <taxon>Hypocreaceae</taxon>
        <taxon>Cladobotryum</taxon>
    </lineage>
</organism>
<keyword evidence="3" id="KW-0808">Transferase</keyword>
<dbReference type="InterPro" id="IPR029063">
    <property type="entry name" value="SAM-dependent_MTases_sf"/>
</dbReference>
<dbReference type="GO" id="GO:0032259">
    <property type="term" value="P:methylation"/>
    <property type="evidence" value="ECO:0007669"/>
    <property type="project" value="UniProtKB-KW"/>
</dbReference>
<dbReference type="Gene3D" id="3.40.50.150">
    <property type="entry name" value="Vaccinia Virus protein VP39"/>
    <property type="match status" value="1"/>
</dbReference>
<dbReference type="GO" id="GO:0008168">
    <property type="term" value="F:methyltransferase activity"/>
    <property type="evidence" value="ECO:0007669"/>
    <property type="project" value="UniProtKB-KW"/>
</dbReference>
<feature type="region of interest" description="Disordered" evidence="2">
    <location>
        <begin position="1"/>
        <end position="45"/>
    </location>
</feature>
<reference evidence="3 4" key="1">
    <citation type="submission" date="2024-01" db="EMBL/GenBank/DDBJ databases">
        <title>Complete genome of Cladobotryum mycophilum ATHUM6906.</title>
        <authorList>
            <person name="Christinaki A.C."/>
            <person name="Myridakis A.I."/>
            <person name="Kouvelis V.N."/>
        </authorList>
    </citation>
    <scope>NUCLEOTIDE SEQUENCE [LARGE SCALE GENOMIC DNA]</scope>
    <source>
        <strain evidence="3 4">ATHUM6906</strain>
    </source>
</reference>
<dbReference type="CDD" id="cd02440">
    <property type="entry name" value="AdoMet_MTases"/>
    <property type="match status" value="1"/>
</dbReference>
<keyword evidence="4" id="KW-1185">Reference proteome</keyword>
<protein>
    <submittedName>
        <fullName evidence="3">Methyltransferase pytC</fullName>
    </submittedName>
</protein>
<gene>
    <name evidence="3" type="ORF">PT974_00717</name>
</gene>
<keyword evidence="3" id="KW-0489">Methyltransferase</keyword>
<dbReference type="Pfam" id="PF13489">
    <property type="entry name" value="Methyltransf_23"/>
    <property type="match status" value="1"/>
</dbReference>
<name>A0ABR0T1N0_9HYPO</name>
<comment type="caution">
    <text evidence="3">The sequence shown here is derived from an EMBL/GenBank/DDBJ whole genome shotgun (WGS) entry which is preliminary data.</text>
</comment>
<dbReference type="PANTHER" id="PTHR43591:SF24">
    <property type="entry name" value="2-METHOXY-6-POLYPRENYL-1,4-BENZOQUINOL METHYLASE, MITOCHONDRIAL"/>
    <property type="match status" value="1"/>
</dbReference>
<evidence type="ECO:0000313" key="4">
    <source>
        <dbReference type="Proteomes" id="UP001338125"/>
    </source>
</evidence>
<evidence type="ECO:0000313" key="3">
    <source>
        <dbReference type="EMBL" id="KAK5998338.1"/>
    </source>
</evidence>
<accession>A0ABR0T1N0</accession>
<evidence type="ECO:0000256" key="2">
    <source>
        <dbReference type="SAM" id="MobiDB-lite"/>
    </source>
</evidence>
<sequence>MNYSHDFDDEGNMNHSPDSPGELDDHHDHDDQDHGDDDDNMSDYGDSIVSEFTTIRSNCLHFEYENGRRYQGLITGRYGLPNDEPEQAREGYKHKLYSDYVLGGKHFLAPIGNNPQKIVDLGCGAGFWPLDVAELYPSAKIIGSDISPIQPPWLPNNVEFHIEDLDDEFQDWTSVYQNADLIYMRSVLQTIRNSELFLDRVYENLKPGGWIECHEIVLPATWEDGTEAPDHPISVLYERMNQGSYAQVYGWEVFLPKRLPEVLRDAGFVNVQEKHTHVPIGRWHSERRSREMGMLNHTIIIDWVAAVMNKYRELGMNEDEADKFVGELLDAMDNNRMHARLDWAAFWAQKPY</sequence>
<dbReference type="SUPFAM" id="SSF53335">
    <property type="entry name" value="S-adenosyl-L-methionine-dependent methyltransferases"/>
    <property type="match status" value="1"/>
</dbReference>
<dbReference type="PANTHER" id="PTHR43591">
    <property type="entry name" value="METHYLTRANSFERASE"/>
    <property type="match status" value="1"/>
</dbReference>
<proteinExistence type="inferred from homology"/>
<dbReference type="EMBL" id="JAVFKD010000001">
    <property type="protein sequence ID" value="KAK5998338.1"/>
    <property type="molecule type" value="Genomic_DNA"/>
</dbReference>
<dbReference type="Proteomes" id="UP001338125">
    <property type="component" value="Unassembled WGS sequence"/>
</dbReference>
<comment type="similarity">
    <text evidence="1">Belongs to the methyltransferase superfamily. LaeA methyltransferase family.</text>
</comment>